<dbReference type="Proteomes" id="UP001160148">
    <property type="component" value="Unassembled WGS sequence"/>
</dbReference>
<evidence type="ECO:0000313" key="2">
    <source>
        <dbReference type="Proteomes" id="UP001160148"/>
    </source>
</evidence>
<name>A0AAV0XPS9_9HEMI</name>
<proteinExistence type="predicted"/>
<comment type="caution">
    <text evidence="1">The sequence shown here is derived from an EMBL/GenBank/DDBJ whole genome shotgun (WGS) entry which is preliminary data.</text>
</comment>
<sequence>MDRTSANKRERSDVPVEKDLVIRVTKPRILRALNRASYVNVVFNVQRQEIPRSSKRNRYMLNIRIKIIWLVAGYMTPSKCHAVAFQHLFKLSDNPRWRIHLVLYSLRHNRINSKVYTYPS</sequence>
<accession>A0AAV0XPS9</accession>
<evidence type="ECO:0000313" key="1">
    <source>
        <dbReference type="EMBL" id="CAI6369366.1"/>
    </source>
</evidence>
<organism evidence="1 2">
    <name type="scientific">Macrosiphum euphorbiae</name>
    <name type="common">potato aphid</name>
    <dbReference type="NCBI Taxonomy" id="13131"/>
    <lineage>
        <taxon>Eukaryota</taxon>
        <taxon>Metazoa</taxon>
        <taxon>Ecdysozoa</taxon>
        <taxon>Arthropoda</taxon>
        <taxon>Hexapoda</taxon>
        <taxon>Insecta</taxon>
        <taxon>Pterygota</taxon>
        <taxon>Neoptera</taxon>
        <taxon>Paraneoptera</taxon>
        <taxon>Hemiptera</taxon>
        <taxon>Sternorrhyncha</taxon>
        <taxon>Aphidomorpha</taxon>
        <taxon>Aphidoidea</taxon>
        <taxon>Aphididae</taxon>
        <taxon>Macrosiphini</taxon>
        <taxon>Macrosiphum</taxon>
    </lineage>
</organism>
<dbReference type="EMBL" id="CARXXK010000005">
    <property type="protein sequence ID" value="CAI6369366.1"/>
    <property type="molecule type" value="Genomic_DNA"/>
</dbReference>
<protein>
    <submittedName>
        <fullName evidence="1">Uncharacterized protein</fullName>
    </submittedName>
</protein>
<keyword evidence="2" id="KW-1185">Reference proteome</keyword>
<dbReference type="AlphaFoldDB" id="A0AAV0XPS9"/>
<gene>
    <name evidence="1" type="ORF">MEUPH1_LOCUS23611</name>
</gene>
<reference evidence="1 2" key="1">
    <citation type="submission" date="2023-01" db="EMBL/GenBank/DDBJ databases">
        <authorList>
            <person name="Whitehead M."/>
        </authorList>
    </citation>
    <scope>NUCLEOTIDE SEQUENCE [LARGE SCALE GENOMIC DNA]</scope>
</reference>